<name>A0A820EX10_9BILA</name>
<feature type="non-terminal residue" evidence="1">
    <location>
        <position position="1"/>
    </location>
</feature>
<reference evidence="1" key="1">
    <citation type="submission" date="2021-02" db="EMBL/GenBank/DDBJ databases">
        <authorList>
            <person name="Nowell W R."/>
        </authorList>
    </citation>
    <scope>NUCLEOTIDE SEQUENCE</scope>
</reference>
<evidence type="ECO:0000313" key="2">
    <source>
        <dbReference type="Proteomes" id="UP000663868"/>
    </source>
</evidence>
<sequence length="98" mass="11842">ITVPVKLDSKKRIRVFSLRKNDIQPKLRIDFTYDIKMAIAEEFRPKEKKTRRDYMCGYMGECRLRDLLYFDVGRSFVFDTLHNLYRGSFVSIKYVIYD</sequence>
<accession>A0A820EX10</accession>
<evidence type="ECO:0000313" key="1">
    <source>
        <dbReference type="EMBL" id="CAF4253861.1"/>
    </source>
</evidence>
<proteinExistence type="predicted"/>
<dbReference type="EMBL" id="CAJOBB010010971">
    <property type="protein sequence ID" value="CAF4253861.1"/>
    <property type="molecule type" value="Genomic_DNA"/>
</dbReference>
<dbReference type="Proteomes" id="UP000663868">
    <property type="component" value="Unassembled WGS sequence"/>
</dbReference>
<comment type="caution">
    <text evidence="1">The sequence shown here is derived from an EMBL/GenBank/DDBJ whole genome shotgun (WGS) entry which is preliminary data.</text>
</comment>
<protein>
    <submittedName>
        <fullName evidence="1">Uncharacterized protein</fullName>
    </submittedName>
</protein>
<dbReference type="AlphaFoldDB" id="A0A820EX10"/>
<gene>
    <name evidence="1" type="ORF">KXQ929_LOCUS42959</name>
</gene>
<organism evidence="1 2">
    <name type="scientific">Adineta steineri</name>
    <dbReference type="NCBI Taxonomy" id="433720"/>
    <lineage>
        <taxon>Eukaryota</taxon>
        <taxon>Metazoa</taxon>
        <taxon>Spiralia</taxon>
        <taxon>Gnathifera</taxon>
        <taxon>Rotifera</taxon>
        <taxon>Eurotatoria</taxon>
        <taxon>Bdelloidea</taxon>
        <taxon>Adinetida</taxon>
        <taxon>Adinetidae</taxon>
        <taxon>Adineta</taxon>
    </lineage>
</organism>